<dbReference type="PANTHER" id="PTHR18964:SF149">
    <property type="entry name" value="BIFUNCTIONAL UDP-N-ACETYLGLUCOSAMINE 2-EPIMERASE_N-ACETYLMANNOSAMINE KINASE"/>
    <property type="match status" value="1"/>
</dbReference>
<comment type="similarity">
    <text evidence="1">Belongs to the ROK (NagC/XylR) family.</text>
</comment>
<organism evidence="2 3">
    <name type="scientific">Sphingomonas hominis</name>
    <dbReference type="NCBI Taxonomy" id="2741495"/>
    <lineage>
        <taxon>Bacteria</taxon>
        <taxon>Pseudomonadati</taxon>
        <taxon>Pseudomonadota</taxon>
        <taxon>Alphaproteobacteria</taxon>
        <taxon>Sphingomonadales</taxon>
        <taxon>Sphingomonadaceae</taxon>
        <taxon>Sphingomonas</taxon>
    </lineage>
</organism>
<sequence length="406" mass="42540">MKIGEARLNVSLSGTNLERAGDYNQRVVLQAIRLNAEVTRSDLVELTGLTVPTIANITRRLVAAGLARTAGRLQRGRGQPAVRLAIDPNGAFGIGINIDRDHLTLVVLDLSGQVRARVARDIAYALPDDVRAFVAAAMDTIRASSDVAFDRVIGVGVAVPEPFSKANFHDQPAGYAAWNDVDITALLQDLLAWPIHVDNDAAAAALGELEFGSRRDCSNFFYLLLSAGLGGGLVVDGSYYRGAGARSGEIGFIVSRHPGADDQPIEARVSLSALYHRLSEAGCASGSLDALAGADAHARAVIAAWIDEAATLLVDPLIALNCLLNPEAVLIGGRMPAALIDELVAALNARLAPYAPRLPSLAPVRRATMAADAPAVGAALLPFSARLLPSDAILMNTGQIAATNDD</sequence>
<evidence type="ECO:0000313" key="3">
    <source>
        <dbReference type="Proteomes" id="UP000621447"/>
    </source>
</evidence>
<name>A0ABX2JDR1_9SPHN</name>
<dbReference type="InterPro" id="IPR036390">
    <property type="entry name" value="WH_DNA-bd_sf"/>
</dbReference>
<dbReference type="InterPro" id="IPR000600">
    <property type="entry name" value="ROK"/>
</dbReference>
<protein>
    <submittedName>
        <fullName evidence="2">ROK family transcriptional regulator</fullName>
    </submittedName>
</protein>
<dbReference type="RefSeq" id="WP_174192790.1">
    <property type="nucleotide sequence ID" value="NZ_JABULH010000002.1"/>
</dbReference>
<dbReference type="Gene3D" id="3.30.420.40">
    <property type="match status" value="2"/>
</dbReference>
<dbReference type="SUPFAM" id="SSF46785">
    <property type="entry name" value="Winged helix' DNA-binding domain"/>
    <property type="match status" value="1"/>
</dbReference>
<dbReference type="Pfam" id="PF13412">
    <property type="entry name" value="HTH_24"/>
    <property type="match status" value="1"/>
</dbReference>
<evidence type="ECO:0000313" key="2">
    <source>
        <dbReference type="EMBL" id="NTS64550.1"/>
    </source>
</evidence>
<comment type="caution">
    <text evidence="2">The sequence shown here is derived from an EMBL/GenBank/DDBJ whole genome shotgun (WGS) entry which is preliminary data.</text>
</comment>
<evidence type="ECO:0000256" key="1">
    <source>
        <dbReference type="ARBA" id="ARBA00006479"/>
    </source>
</evidence>
<dbReference type="InterPro" id="IPR043129">
    <property type="entry name" value="ATPase_NBD"/>
</dbReference>
<dbReference type="Proteomes" id="UP000621447">
    <property type="component" value="Unassembled WGS sequence"/>
</dbReference>
<dbReference type="PANTHER" id="PTHR18964">
    <property type="entry name" value="ROK (REPRESSOR, ORF, KINASE) FAMILY"/>
    <property type="match status" value="1"/>
</dbReference>
<gene>
    <name evidence="2" type="ORF">HRV97_05210</name>
</gene>
<reference evidence="2 3" key="1">
    <citation type="submission" date="2020-06" db="EMBL/GenBank/DDBJ databases">
        <title>Sphingomonas hominis sp. nov., a member of the Sphingomonas, isolated from the hair of a 22-year-old girl.</title>
        <authorList>
            <person name="Zhang D.-F."/>
            <person name="Cui X.-W."/>
        </authorList>
    </citation>
    <scope>NUCLEOTIDE SEQUENCE [LARGE SCALE GENOMIC DNA]</scope>
    <source>
        <strain evidence="2 3">HHU CXW</strain>
    </source>
</reference>
<dbReference type="SUPFAM" id="SSF53067">
    <property type="entry name" value="Actin-like ATPase domain"/>
    <property type="match status" value="1"/>
</dbReference>
<proteinExistence type="inferred from homology"/>
<accession>A0ABX2JDR1</accession>
<dbReference type="Gene3D" id="1.10.10.10">
    <property type="entry name" value="Winged helix-like DNA-binding domain superfamily/Winged helix DNA-binding domain"/>
    <property type="match status" value="1"/>
</dbReference>
<dbReference type="EMBL" id="JABULH010000002">
    <property type="protein sequence ID" value="NTS64550.1"/>
    <property type="molecule type" value="Genomic_DNA"/>
</dbReference>
<dbReference type="InterPro" id="IPR036388">
    <property type="entry name" value="WH-like_DNA-bd_sf"/>
</dbReference>
<keyword evidence="3" id="KW-1185">Reference proteome</keyword>
<dbReference type="Pfam" id="PF00480">
    <property type="entry name" value="ROK"/>
    <property type="match status" value="1"/>
</dbReference>